<dbReference type="PANTHER" id="PTHR43298">
    <property type="entry name" value="MULTIDRUG RESISTANCE PROTEIN NORM-RELATED"/>
    <property type="match status" value="1"/>
</dbReference>
<accession>A0AAW6DXJ0</accession>
<comment type="similarity">
    <text evidence="2">Belongs to the multi antimicrobial extrusion (MATE) (TC 2.A.66.1) family.</text>
</comment>
<protein>
    <recommendedName>
        <fullName evidence="3">Probable multidrug resistance protein NorM</fullName>
    </recommendedName>
    <alternativeName>
        <fullName evidence="5">Multidrug-efflux transporter</fullName>
    </alternativeName>
</protein>
<dbReference type="GO" id="GO:0015297">
    <property type="term" value="F:antiporter activity"/>
    <property type="evidence" value="ECO:0007669"/>
    <property type="project" value="InterPro"/>
</dbReference>
<comment type="function">
    <text evidence="1">Multidrug efflux pump.</text>
</comment>
<feature type="transmembrane region" description="Helical" evidence="6">
    <location>
        <begin position="63"/>
        <end position="85"/>
    </location>
</feature>
<keyword evidence="6" id="KW-0812">Transmembrane</keyword>
<evidence type="ECO:0000256" key="3">
    <source>
        <dbReference type="ARBA" id="ARBA00020268"/>
    </source>
</evidence>
<evidence type="ECO:0000256" key="5">
    <source>
        <dbReference type="ARBA" id="ARBA00031636"/>
    </source>
</evidence>
<name>A0AAW6DXJ0_9FIRM</name>
<keyword evidence="4" id="KW-0813">Transport</keyword>
<reference evidence="7" key="1">
    <citation type="submission" date="2023-01" db="EMBL/GenBank/DDBJ databases">
        <title>Human gut microbiome strain richness.</title>
        <authorList>
            <person name="Chen-Liaw A."/>
        </authorList>
    </citation>
    <scope>NUCLEOTIDE SEQUENCE</scope>
    <source>
        <strain evidence="7">D59st1_B8_D59t2_181005</strain>
    </source>
</reference>
<feature type="transmembrane region" description="Helical" evidence="6">
    <location>
        <begin position="170"/>
        <end position="190"/>
    </location>
</feature>
<feature type="transmembrane region" description="Helical" evidence="6">
    <location>
        <begin position="30"/>
        <end position="51"/>
    </location>
</feature>
<dbReference type="GO" id="GO:0005886">
    <property type="term" value="C:plasma membrane"/>
    <property type="evidence" value="ECO:0007669"/>
    <property type="project" value="TreeGrafter"/>
</dbReference>
<dbReference type="EMBL" id="JAQMLS010000006">
    <property type="protein sequence ID" value="MDB8742434.1"/>
    <property type="molecule type" value="Genomic_DNA"/>
</dbReference>
<dbReference type="PANTHER" id="PTHR43298:SF2">
    <property type="entry name" value="FMN_FAD EXPORTER YEEO-RELATED"/>
    <property type="match status" value="1"/>
</dbReference>
<evidence type="ECO:0000256" key="4">
    <source>
        <dbReference type="ARBA" id="ARBA00022448"/>
    </source>
</evidence>
<keyword evidence="6" id="KW-0472">Membrane</keyword>
<sequence length="193" mass="21142">MYKIADTFIVGRFLGKNALAAVGSTYALTIFPYSIIIGLCMGSGSLVSYCFGERNEHRLKGCLNISFLMIGSVTLVAEPITLCFSNEILKLSHTPMKIMLLTSDHVRIILSGVGLCFYTLAKEPLLRLSFKKKSWKDCSFGEVVRMSTAASVQQSVMNFGILMIQGLVNSFGTTVMAAFTVPFIIVKLSCQLI</sequence>
<proteinExistence type="inferred from homology"/>
<dbReference type="Pfam" id="PF01554">
    <property type="entry name" value="MatE"/>
    <property type="match status" value="1"/>
</dbReference>
<feature type="transmembrane region" description="Helical" evidence="6">
    <location>
        <begin position="105"/>
        <end position="121"/>
    </location>
</feature>
<evidence type="ECO:0000256" key="2">
    <source>
        <dbReference type="ARBA" id="ARBA00010199"/>
    </source>
</evidence>
<evidence type="ECO:0000256" key="6">
    <source>
        <dbReference type="SAM" id="Phobius"/>
    </source>
</evidence>
<dbReference type="Proteomes" id="UP001211421">
    <property type="component" value="Unassembled WGS sequence"/>
</dbReference>
<evidence type="ECO:0000313" key="7">
    <source>
        <dbReference type="EMBL" id="MDB8742434.1"/>
    </source>
</evidence>
<dbReference type="InterPro" id="IPR050222">
    <property type="entry name" value="MATE_MdtK"/>
</dbReference>
<evidence type="ECO:0000313" key="8">
    <source>
        <dbReference type="Proteomes" id="UP001211421"/>
    </source>
</evidence>
<organism evidence="7 8">
    <name type="scientific">Ruminococcus bicirculans</name>
    <name type="common">ex Wegman et al. 2014</name>
    <dbReference type="NCBI Taxonomy" id="1160721"/>
    <lineage>
        <taxon>Bacteria</taxon>
        <taxon>Bacillati</taxon>
        <taxon>Bacillota</taxon>
        <taxon>Clostridia</taxon>
        <taxon>Eubacteriales</taxon>
        <taxon>Oscillospiraceae</taxon>
        <taxon>Ruminococcus</taxon>
    </lineage>
</organism>
<dbReference type="GO" id="GO:0042910">
    <property type="term" value="F:xenobiotic transmembrane transporter activity"/>
    <property type="evidence" value="ECO:0007669"/>
    <property type="project" value="InterPro"/>
</dbReference>
<dbReference type="InterPro" id="IPR002528">
    <property type="entry name" value="MATE_fam"/>
</dbReference>
<comment type="caution">
    <text evidence="7">The sequence shown here is derived from an EMBL/GenBank/DDBJ whole genome shotgun (WGS) entry which is preliminary data.</text>
</comment>
<dbReference type="AlphaFoldDB" id="A0AAW6DXJ0"/>
<evidence type="ECO:0000256" key="1">
    <source>
        <dbReference type="ARBA" id="ARBA00003408"/>
    </source>
</evidence>
<gene>
    <name evidence="7" type="ORF">PNV70_10175</name>
</gene>
<keyword evidence="6" id="KW-1133">Transmembrane helix</keyword>